<dbReference type="Gene3D" id="2.30.30.40">
    <property type="entry name" value="SH3 Domains"/>
    <property type="match status" value="1"/>
</dbReference>
<proteinExistence type="predicted"/>
<keyword evidence="3" id="KW-1185">Reference proteome</keyword>
<feature type="domain" description="CheW-like" evidence="1">
    <location>
        <begin position="36"/>
        <end position="173"/>
    </location>
</feature>
<accession>A0A0K1EG83</accession>
<dbReference type="GO" id="GO:0006935">
    <property type="term" value="P:chemotaxis"/>
    <property type="evidence" value="ECO:0007669"/>
    <property type="project" value="InterPro"/>
</dbReference>
<reference evidence="2 3" key="1">
    <citation type="submission" date="2015-07" db="EMBL/GenBank/DDBJ databases">
        <title>Genome analysis of myxobacterium Chondromyces crocatus Cm c5 reveals a high potential for natural compound synthesis and the genetic basis for the loss of fruiting body formation.</title>
        <authorList>
            <person name="Zaburannyi N."/>
            <person name="Bunk B."/>
            <person name="Maier J."/>
            <person name="Overmann J."/>
            <person name="Mueller R."/>
        </authorList>
    </citation>
    <scope>NUCLEOTIDE SEQUENCE [LARGE SCALE GENOMIC DNA]</scope>
    <source>
        <strain evidence="2 3">Cm c5</strain>
    </source>
</reference>
<dbReference type="KEGG" id="ccro:CMC5_038460"/>
<protein>
    <recommendedName>
        <fullName evidence="1">CheW-like domain-containing protein</fullName>
    </recommendedName>
</protein>
<dbReference type="PANTHER" id="PTHR22617">
    <property type="entry name" value="CHEMOTAXIS SENSOR HISTIDINE KINASE-RELATED"/>
    <property type="match status" value="1"/>
</dbReference>
<gene>
    <name evidence="2" type="ORF">CMC5_038460</name>
</gene>
<dbReference type="OrthoDB" id="9794382at2"/>
<dbReference type="Gene3D" id="2.40.50.180">
    <property type="entry name" value="CheA-289, Domain 4"/>
    <property type="match status" value="1"/>
</dbReference>
<sequence length="185" mass="19856">MSEHGFDRWTAEQKTLLETRTRAIALPIDVGQARPELEVLRVKVAGEPCALQTSRIRGVAEILRLTPLPHAPPEVAGLTVRGGTVVPVFYLRAVLGLPLTALPEHGRMVLLGKDDEMVGLVVDAIEGTTPLDLASLQEPPPTVAPEVAAVLLGVDHDGTTVLDLDALFASSRLFIDIPLPRMART</sequence>
<dbReference type="PANTHER" id="PTHR22617:SF23">
    <property type="entry name" value="CHEMOTAXIS PROTEIN CHEW"/>
    <property type="match status" value="1"/>
</dbReference>
<dbReference type="SMART" id="SM00260">
    <property type="entry name" value="CheW"/>
    <property type="match status" value="1"/>
</dbReference>
<dbReference type="EMBL" id="CP012159">
    <property type="protein sequence ID" value="AKT39697.1"/>
    <property type="molecule type" value="Genomic_DNA"/>
</dbReference>
<dbReference type="GO" id="GO:0007165">
    <property type="term" value="P:signal transduction"/>
    <property type="evidence" value="ECO:0007669"/>
    <property type="project" value="InterPro"/>
</dbReference>
<evidence type="ECO:0000313" key="2">
    <source>
        <dbReference type="EMBL" id="AKT39697.1"/>
    </source>
</evidence>
<dbReference type="InterPro" id="IPR036061">
    <property type="entry name" value="CheW-like_dom_sf"/>
</dbReference>
<dbReference type="PROSITE" id="PS50851">
    <property type="entry name" value="CHEW"/>
    <property type="match status" value="1"/>
</dbReference>
<dbReference type="Pfam" id="PF01584">
    <property type="entry name" value="CheW"/>
    <property type="match status" value="1"/>
</dbReference>
<evidence type="ECO:0000313" key="3">
    <source>
        <dbReference type="Proteomes" id="UP000067626"/>
    </source>
</evidence>
<dbReference type="InterPro" id="IPR039315">
    <property type="entry name" value="CheW"/>
</dbReference>
<dbReference type="STRING" id="52.CMC5_038460"/>
<dbReference type="AlphaFoldDB" id="A0A0K1EG83"/>
<dbReference type="RefSeq" id="WP_050431742.1">
    <property type="nucleotide sequence ID" value="NZ_CP012159.1"/>
</dbReference>
<dbReference type="Proteomes" id="UP000067626">
    <property type="component" value="Chromosome"/>
</dbReference>
<dbReference type="GO" id="GO:0005829">
    <property type="term" value="C:cytosol"/>
    <property type="evidence" value="ECO:0007669"/>
    <property type="project" value="TreeGrafter"/>
</dbReference>
<dbReference type="InterPro" id="IPR002545">
    <property type="entry name" value="CheW-lke_dom"/>
</dbReference>
<evidence type="ECO:0000259" key="1">
    <source>
        <dbReference type="PROSITE" id="PS50851"/>
    </source>
</evidence>
<organism evidence="2 3">
    <name type="scientific">Chondromyces crocatus</name>
    <dbReference type="NCBI Taxonomy" id="52"/>
    <lineage>
        <taxon>Bacteria</taxon>
        <taxon>Pseudomonadati</taxon>
        <taxon>Myxococcota</taxon>
        <taxon>Polyangia</taxon>
        <taxon>Polyangiales</taxon>
        <taxon>Polyangiaceae</taxon>
        <taxon>Chondromyces</taxon>
    </lineage>
</organism>
<name>A0A0K1EG83_CHOCO</name>
<dbReference type="SUPFAM" id="SSF50341">
    <property type="entry name" value="CheW-like"/>
    <property type="match status" value="1"/>
</dbReference>